<organism evidence="1 2">
    <name type="scientific">Rubroshorea leprosula</name>
    <dbReference type="NCBI Taxonomy" id="152421"/>
    <lineage>
        <taxon>Eukaryota</taxon>
        <taxon>Viridiplantae</taxon>
        <taxon>Streptophyta</taxon>
        <taxon>Embryophyta</taxon>
        <taxon>Tracheophyta</taxon>
        <taxon>Spermatophyta</taxon>
        <taxon>Magnoliopsida</taxon>
        <taxon>eudicotyledons</taxon>
        <taxon>Gunneridae</taxon>
        <taxon>Pentapetalae</taxon>
        <taxon>rosids</taxon>
        <taxon>malvids</taxon>
        <taxon>Malvales</taxon>
        <taxon>Dipterocarpaceae</taxon>
        <taxon>Rubroshorea</taxon>
    </lineage>
</organism>
<protein>
    <submittedName>
        <fullName evidence="1">Uncharacterized protein</fullName>
    </submittedName>
</protein>
<reference evidence="1 2" key="1">
    <citation type="journal article" date="2021" name="Commun. Biol.">
        <title>The genome of Shorea leprosula (Dipterocarpaceae) highlights the ecological relevance of drought in aseasonal tropical rainforests.</title>
        <authorList>
            <person name="Ng K.K.S."/>
            <person name="Kobayashi M.J."/>
            <person name="Fawcett J.A."/>
            <person name="Hatakeyama M."/>
            <person name="Paape T."/>
            <person name="Ng C.H."/>
            <person name="Ang C.C."/>
            <person name="Tnah L.H."/>
            <person name="Lee C.T."/>
            <person name="Nishiyama T."/>
            <person name="Sese J."/>
            <person name="O'Brien M.J."/>
            <person name="Copetti D."/>
            <person name="Mohd Noor M.I."/>
            <person name="Ong R.C."/>
            <person name="Putra M."/>
            <person name="Sireger I.Z."/>
            <person name="Indrioko S."/>
            <person name="Kosugi Y."/>
            <person name="Izuno A."/>
            <person name="Isagi Y."/>
            <person name="Lee S.L."/>
            <person name="Shimizu K.K."/>
        </authorList>
    </citation>
    <scope>NUCLEOTIDE SEQUENCE [LARGE SCALE GENOMIC DNA]</scope>
    <source>
        <strain evidence="1">214</strain>
    </source>
</reference>
<accession>A0AAV5MJQ4</accession>
<proteinExistence type="predicted"/>
<name>A0AAV5MJQ4_9ROSI</name>
<evidence type="ECO:0000313" key="1">
    <source>
        <dbReference type="EMBL" id="GKV49031.1"/>
    </source>
</evidence>
<dbReference type="AlphaFoldDB" id="A0AAV5MJQ4"/>
<dbReference type="EMBL" id="BPVZ01000281">
    <property type="protein sequence ID" value="GKV49031.1"/>
    <property type="molecule type" value="Genomic_DNA"/>
</dbReference>
<comment type="caution">
    <text evidence="1">The sequence shown here is derived from an EMBL/GenBank/DDBJ whole genome shotgun (WGS) entry which is preliminary data.</text>
</comment>
<dbReference type="Proteomes" id="UP001054252">
    <property type="component" value="Unassembled WGS sequence"/>
</dbReference>
<gene>
    <name evidence="1" type="ORF">SLEP1_g55804</name>
</gene>
<evidence type="ECO:0000313" key="2">
    <source>
        <dbReference type="Proteomes" id="UP001054252"/>
    </source>
</evidence>
<keyword evidence="2" id="KW-1185">Reference proteome</keyword>
<sequence>MENWRYRTLRNPYALIPTVVSRVDKNRAAFQFLLICAQFSHKHHLCLSLRILLRLLSFCVAKHFGIRAEFNCAGRLKKGNFEEK</sequence>